<gene>
    <name evidence="2" type="ORF">ACFQE6_30270</name>
</gene>
<organism evidence="2 3">
    <name type="scientific">Natrinema soli</name>
    <dbReference type="NCBI Taxonomy" id="1930624"/>
    <lineage>
        <taxon>Archaea</taxon>
        <taxon>Methanobacteriati</taxon>
        <taxon>Methanobacteriota</taxon>
        <taxon>Stenosarchaea group</taxon>
        <taxon>Halobacteria</taxon>
        <taxon>Halobacteriales</taxon>
        <taxon>Natrialbaceae</taxon>
        <taxon>Natrinema</taxon>
    </lineage>
</organism>
<keyword evidence="3" id="KW-1185">Reference proteome</keyword>
<comment type="caution">
    <text evidence="2">The sequence shown here is derived from an EMBL/GenBank/DDBJ whole genome shotgun (WGS) entry which is preliminary data.</text>
</comment>
<dbReference type="Proteomes" id="UP001596383">
    <property type="component" value="Unassembled WGS sequence"/>
</dbReference>
<protein>
    <submittedName>
        <fullName evidence="2">Long-chain fatty acid--CoA ligase</fullName>
    </submittedName>
</protein>
<feature type="non-terminal residue" evidence="2">
    <location>
        <position position="1"/>
    </location>
</feature>
<dbReference type="SUPFAM" id="SSF56801">
    <property type="entry name" value="Acetyl-CoA synthetase-like"/>
    <property type="match status" value="1"/>
</dbReference>
<dbReference type="EMBL" id="JBHSWV010000688">
    <property type="protein sequence ID" value="MFC6769154.1"/>
    <property type="molecule type" value="Genomic_DNA"/>
</dbReference>
<accession>A0ABD5SX77</accession>
<evidence type="ECO:0000313" key="3">
    <source>
        <dbReference type="Proteomes" id="UP001596383"/>
    </source>
</evidence>
<evidence type="ECO:0000313" key="2">
    <source>
        <dbReference type="EMBL" id="MFC6769154.1"/>
    </source>
</evidence>
<evidence type="ECO:0000256" key="1">
    <source>
        <dbReference type="SAM" id="MobiDB-lite"/>
    </source>
</evidence>
<keyword evidence="2" id="KW-0436">Ligase</keyword>
<sequence length="82" mass="8868">RLVDDGGEPLEGAADGTLQLAGPMVADGYVDAAGTGDENWDEPAEIESREVEESGDRGRFVDGWFDTGDRFRRDADGNYSSR</sequence>
<feature type="region of interest" description="Disordered" evidence="1">
    <location>
        <begin position="30"/>
        <end position="57"/>
    </location>
</feature>
<dbReference type="AlphaFoldDB" id="A0ABD5SX77"/>
<dbReference type="GO" id="GO:0016874">
    <property type="term" value="F:ligase activity"/>
    <property type="evidence" value="ECO:0007669"/>
    <property type="project" value="UniProtKB-KW"/>
</dbReference>
<proteinExistence type="predicted"/>
<feature type="compositionally biased region" description="Basic and acidic residues" evidence="1">
    <location>
        <begin position="46"/>
        <end position="57"/>
    </location>
</feature>
<dbReference type="Gene3D" id="2.30.38.10">
    <property type="entry name" value="Luciferase, Domain 3"/>
    <property type="match status" value="1"/>
</dbReference>
<reference evidence="2 3" key="1">
    <citation type="journal article" date="2019" name="Int. J. Syst. Evol. Microbiol.">
        <title>The Global Catalogue of Microorganisms (GCM) 10K type strain sequencing project: providing services to taxonomists for standard genome sequencing and annotation.</title>
        <authorList>
            <consortium name="The Broad Institute Genomics Platform"/>
            <consortium name="The Broad Institute Genome Sequencing Center for Infectious Disease"/>
            <person name="Wu L."/>
            <person name="Ma J."/>
        </authorList>
    </citation>
    <scope>NUCLEOTIDE SEQUENCE [LARGE SCALE GENOMIC DNA]</scope>
    <source>
        <strain evidence="2 3">LMG 29247</strain>
    </source>
</reference>
<name>A0ABD5SX77_9EURY</name>